<dbReference type="STRING" id="6216.A0A0R3SPJ7"/>
<dbReference type="Pfam" id="PF18201">
    <property type="entry name" value="PIH1_CS"/>
    <property type="match status" value="1"/>
</dbReference>
<reference evidence="3 4" key="2">
    <citation type="submission" date="2018-11" db="EMBL/GenBank/DDBJ databases">
        <authorList>
            <consortium name="Pathogen Informatics"/>
        </authorList>
    </citation>
    <scope>NUCLEOTIDE SEQUENCE [LARGE SCALE GENOMIC DNA]</scope>
</reference>
<dbReference type="AlphaFoldDB" id="A0A0R3SPJ7"/>
<gene>
    <name evidence="3" type="ORF">HDID_LOCUS6894</name>
</gene>
<reference evidence="5" key="1">
    <citation type="submission" date="2017-02" db="UniProtKB">
        <authorList>
            <consortium name="WormBaseParasite"/>
        </authorList>
    </citation>
    <scope>IDENTIFICATION</scope>
</reference>
<evidence type="ECO:0000313" key="3">
    <source>
        <dbReference type="EMBL" id="VDL59212.1"/>
    </source>
</evidence>
<dbReference type="GO" id="GO:1990904">
    <property type="term" value="C:ribonucleoprotein complex"/>
    <property type="evidence" value="ECO:0007669"/>
    <property type="project" value="TreeGrafter"/>
</dbReference>
<name>A0A0R3SPJ7_HYMDI</name>
<evidence type="ECO:0000313" key="5">
    <source>
        <dbReference type="WBParaSite" id="HDID_0000689601-mRNA-1"/>
    </source>
</evidence>
<protein>
    <submittedName>
        <fullName evidence="5">PIH1_CS domain-containing protein</fullName>
    </submittedName>
</protein>
<comment type="similarity">
    <text evidence="1">Belongs to the PIH1 family.</text>
</comment>
<dbReference type="PANTHER" id="PTHR22997">
    <property type="entry name" value="PIH1 DOMAIN-CONTAINING PROTEIN 1"/>
    <property type="match status" value="1"/>
</dbReference>
<dbReference type="GO" id="GO:0000492">
    <property type="term" value="P:box C/D snoRNP assembly"/>
    <property type="evidence" value="ECO:0007669"/>
    <property type="project" value="TreeGrafter"/>
</dbReference>
<feature type="domain" description="PIH1D1/2/3 CS-like" evidence="2">
    <location>
        <begin position="237"/>
        <end position="310"/>
    </location>
</feature>
<dbReference type="EMBL" id="UYSG01010886">
    <property type="protein sequence ID" value="VDL59212.1"/>
    <property type="molecule type" value="Genomic_DNA"/>
</dbReference>
<evidence type="ECO:0000256" key="1">
    <source>
        <dbReference type="ARBA" id="ARBA00008511"/>
    </source>
</evidence>
<dbReference type="OrthoDB" id="545063at2759"/>
<dbReference type="GO" id="GO:0006364">
    <property type="term" value="P:rRNA processing"/>
    <property type="evidence" value="ECO:0007669"/>
    <property type="project" value="TreeGrafter"/>
</dbReference>
<evidence type="ECO:0000259" key="2">
    <source>
        <dbReference type="Pfam" id="PF18201"/>
    </source>
</evidence>
<accession>A0A0R3SPJ7</accession>
<dbReference type="GO" id="GO:0097255">
    <property type="term" value="C:R2TP complex"/>
    <property type="evidence" value="ECO:0007669"/>
    <property type="project" value="TreeGrafter"/>
</dbReference>
<organism evidence="5">
    <name type="scientific">Hymenolepis diminuta</name>
    <name type="common">Rat tapeworm</name>
    <dbReference type="NCBI Taxonomy" id="6216"/>
    <lineage>
        <taxon>Eukaryota</taxon>
        <taxon>Metazoa</taxon>
        <taxon>Spiralia</taxon>
        <taxon>Lophotrochozoa</taxon>
        <taxon>Platyhelminthes</taxon>
        <taxon>Cestoda</taxon>
        <taxon>Eucestoda</taxon>
        <taxon>Cyclophyllidea</taxon>
        <taxon>Hymenolepididae</taxon>
        <taxon>Hymenolepis</taxon>
    </lineage>
</organism>
<dbReference type="PANTHER" id="PTHR22997:SF6">
    <property type="entry name" value="PIH1 DOMAIN-CONTAINING PROTEIN 2"/>
    <property type="match status" value="1"/>
</dbReference>
<dbReference type="InterPro" id="IPR050734">
    <property type="entry name" value="PIH1/Kintoun_subfamily"/>
</dbReference>
<dbReference type="WBParaSite" id="HDID_0000689601-mRNA-1">
    <property type="protein sequence ID" value="HDID_0000689601-mRNA-1"/>
    <property type="gene ID" value="HDID_0000689601"/>
</dbReference>
<proteinExistence type="inferred from homology"/>
<dbReference type="GO" id="GO:0005737">
    <property type="term" value="C:cytoplasm"/>
    <property type="evidence" value="ECO:0007669"/>
    <property type="project" value="TreeGrafter"/>
</dbReference>
<sequence length="313" mass="35917">MDSVSLSQINGIWKMLDEMATTDPVSYQKFIFEQMKRLPELISQPQCRGFLKCTLNECCPIFINICEWQLIDKPKSETAPIPLYCGSIYNVDNVKVTCIAMNPMVFVRYNFSQTSNRPNSDINQLLALMILFIKQEKNIHTMELDEINAQKLVKFDCIWCSEPYGGESEMLKSLHYKKFSFADIPKQLLKLNEDVPIFGDVSANIDPKIKLSVTESNENSKLIHEVRPNPCWQLRKPSKKPNTCEYKITLPIGSNIENCELDISQTVLSLKLRNNSEYSEAFCAQFEKPIDAKSAKARYNRTKHCLSVEASFL</sequence>
<dbReference type="InterPro" id="IPR041442">
    <property type="entry name" value="PIH1D1/2/3_CS-like"/>
</dbReference>
<dbReference type="Proteomes" id="UP000274504">
    <property type="component" value="Unassembled WGS sequence"/>
</dbReference>
<evidence type="ECO:0000313" key="4">
    <source>
        <dbReference type="Proteomes" id="UP000274504"/>
    </source>
</evidence>